<proteinExistence type="inferred from homology"/>
<comment type="subunit">
    <text evidence="7">Heterotetramer of 2 MoaD subunits and 2 MoaE subunits. Also stable as homodimer. The enzyme changes between these two forms during catalysis.</text>
</comment>
<comment type="similarity">
    <text evidence="2">Belongs to the MoaE family.</text>
</comment>
<comment type="catalytic activity">
    <reaction evidence="12">
        <text>2 [molybdopterin-synthase sulfur-carrier protein]-C-terminal-Gly-aminoethanethioate + cyclic pyranopterin phosphate + H2O = molybdopterin + 2 [molybdopterin-synthase sulfur-carrier protein]-C-terminal Gly-Gly + 2 H(+)</text>
        <dbReference type="Rhea" id="RHEA:26333"/>
        <dbReference type="Rhea" id="RHEA-COMP:12202"/>
        <dbReference type="Rhea" id="RHEA-COMP:19907"/>
        <dbReference type="ChEBI" id="CHEBI:15377"/>
        <dbReference type="ChEBI" id="CHEBI:15378"/>
        <dbReference type="ChEBI" id="CHEBI:58698"/>
        <dbReference type="ChEBI" id="CHEBI:59648"/>
        <dbReference type="ChEBI" id="CHEBI:90778"/>
        <dbReference type="ChEBI" id="CHEBI:232372"/>
        <dbReference type="EC" id="2.8.1.12"/>
    </reaction>
</comment>
<evidence type="ECO:0000313" key="13">
    <source>
        <dbReference type="EMBL" id="MFC0205560.1"/>
    </source>
</evidence>
<evidence type="ECO:0000256" key="1">
    <source>
        <dbReference type="ARBA" id="ARBA00005046"/>
    </source>
</evidence>
<dbReference type="PANTHER" id="PTHR23404">
    <property type="entry name" value="MOLYBDOPTERIN SYNTHASE RELATED"/>
    <property type="match status" value="1"/>
</dbReference>
<dbReference type="SUPFAM" id="SSF54690">
    <property type="entry name" value="Molybdopterin synthase subunit MoaE"/>
    <property type="match status" value="1"/>
</dbReference>
<evidence type="ECO:0000256" key="10">
    <source>
        <dbReference type="ARBA" id="ARBA00030781"/>
    </source>
</evidence>
<sequence length="146" mass="16364">MSDVRLLTVPFDPAAELGAFTAARPEAGGIVSFLGQVRQGGGVEALELRHYDPLTLPAMRELAMRVRERWTLDGLLVIHRSGQMAPGEPIVLVAAAARHRRDAFAAADFAMDHLKSESWFWKREKVAGAWRWVEPRTQDFADLARW</sequence>
<dbReference type="RefSeq" id="WP_379488293.1">
    <property type="nucleotide sequence ID" value="NZ_JBHLWK010000018.1"/>
</dbReference>
<evidence type="ECO:0000256" key="8">
    <source>
        <dbReference type="ARBA" id="ARBA00029745"/>
    </source>
</evidence>
<organism evidence="13 14">
    <name type="scientific">Novosphingobium soli</name>
    <dbReference type="NCBI Taxonomy" id="574956"/>
    <lineage>
        <taxon>Bacteria</taxon>
        <taxon>Pseudomonadati</taxon>
        <taxon>Pseudomonadota</taxon>
        <taxon>Alphaproteobacteria</taxon>
        <taxon>Sphingomonadales</taxon>
        <taxon>Sphingomonadaceae</taxon>
        <taxon>Novosphingobium</taxon>
    </lineage>
</organism>
<keyword evidence="5" id="KW-0501">Molybdenum cofactor biosynthesis</keyword>
<evidence type="ECO:0000256" key="4">
    <source>
        <dbReference type="ARBA" id="ARBA00013858"/>
    </source>
</evidence>
<dbReference type="Gene3D" id="3.90.1170.40">
    <property type="entry name" value="Molybdopterin biosynthesis MoaE subunit"/>
    <property type="match status" value="1"/>
</dbReference>
<evidence type="ECO:0000256" key="7">
    <source>
        <dbReference type="ARBA" id="ARBA00026066"/>
    </source>
</evidence>
<evidence type="ECO:0000256" key="9">
    <source>
        <dbReference type="ARBA" id="ARBA00030407"/>
    </source>
</evidence>
<dbReference type="EMBL" id="JBHLWK010000018">
    <property type="protein sequence ID" value="MFC0205560.1"/>
    <property type="molecule type" value="Genomic_DNA"/>
</dbReference>
<evidence type="ECO:0000256" key="2">
    <source>
        <dbReference type="ARBA" id="ARBA00005426"/>
    </source>
</evidence>
<gene>
    <name evidence="13" type="ORF">ACFFJC_14940</name>
</gene>
<comment type="caution">
    <text evidence="13">The sequence shown here is derived from an EMBL/GenBank/DDBJ whole genome shotgun (WGS) entry which is preliminary data.</text>
</comment>
<dbReference type="CDD" id="cd00756">
    <property type="entry name" value="MoaE"/>
    <property type="match status" value="1"/>
</dbReference>
<comment type="function">
    <text evidence="6">Converts molybdopterin precursor Z into molybdopterin. This requires the incorporation of two sulfur atoms into precursor Z to generate a dithiolene group. The sulfur is provided by MoaD.</text>
</comment>
<dbReference type="EC" id="2.8.1.12" evidence="3"/>
<name>A0ABV6CYV2_9SPHN</name>
<dbReference type="Pfam" id="PF02391">
    <property type="entry name" value="MoaE"/>
    <property type="match status" value="1"/>
</dbReference>
<keyword evidence="14" id="KW-1185">Reference proteome</keyword>
<dbReference type="InterPro" id="IPR003448">
    <property type="entry name" value="Mopterin_biosynth_MoaE"/>
</dbReference>
<evidence type="ECO:0000313" key="14">
    <source>
        <dbReference type="Proteomes" id="UP001589798"/>
    </source>
</evidence>
<evidence type="ECO:0000256" key="12">
    <source>
        <dbReference type="ARBA" id="ARBA00049878"/>
    </source>
</evidence>
<evidence type="ECO:0000256" key="6">
    <source>
        <dbReference type="ARBA" id="ARBA00025448"/>
    </source>
</evidence>
<protein>
    <recommendedName>
        <fullName evidence="4">Molybdopterin synthase catalytic subunit</fullName>
        <ecNumber evidence="3">2.8.1.12</ecNumber>
    </recommendedName>
    <alternativeName>
        <fullName evidence="10">MPT synthase subunit 2</fullName>
    </alternativeName>
    <alternativeName>
        <fullName evidence="8">Molybdenum cofactor biosynthesis protein E</fullName>
    </alternativeName>
    <alternativeName>
        <fullName evidence="9">Molybdopterin-converting factor large subunit</fullName>
    </alternativeName>
    <alternativeName>
        <fullName evidence="11">Molybdopterin-converting factor subunit 2</fullName>
    </alternativeName>
</protein>
<evidence type="ECO:0000256" key="11">
    <source>
        <dbReference type="ARBA" id="ARBA00032474"/>
    </source>
</evidence>
<dbReference type="Proteomes" id="UP001589798">
    <property type="component" value="Unassembled WGS sequence"/>
</dbReference>
<reference evidence="13 14" key="1">
    <citation type="submission" date="2024-09" db="EMBL/GenBank/DDBJ databases">
        <authorList>
            <person name="Sun Q."/>
            <person name="Mori K."/>
        </authorList>
    </citation>
    <scope>NUCLEOTIDE SEQUENCE [LARGE SCALE GENOMIC DNA]</scope>
    <source>
        <strain evidence="13 14">CCM 7706</strain>
    </source>
</reference>
<accession>A0ABV6CYV2</accession>
<evidence type="ECO:0000256" key="3">
    <source>
        <dbReference type="ARBA" id="ARBA00011950"/>
    </source>
</evidence>
<evidence type="ECO:0000256" key="5">
    <source>
        <dbReference type="ARBA" id="ARBA00023150"/>
    </source>
</evidence>
<dbReference type="InterPro" id="IPR036563">
    <property type="entry name" value="MoaE_sf"/>
</dbReference>
<comment type="pathway">
    <text evidence="1">Cofactor biosynthesis; molybdopterin biosynthesis.</text>
</comment>